<proteinExistence type="predicted"/>
<feature type="region of interest" description="Disordered" evidence="2">
    <location>
        <begin position="525"/>
        <end position="551"/>
    </location>
</feature>
<keyword evidence="1" id="KW-0732">Signal</keyword>
<evidence type="ECO:0000313" key="5">
    <source>
        <dbReference type="Proteomes" id="UP000464657"/>
    </source>
</evidence>
<dbReference type="OrthoDB" id="9805931at2"/>
<dbReference type="AlphaFoldDB" id="A0A7L4ZQH7"/>
<evidence type="ECO:0000256" key="1">
    <source>
        <dbReference type="ARBA" id="ARBA00022729"/>
    </source>
</evidence>
<dbReference type="GO" id="GO:0017089">
    <property type="term" value="F:glycolipid transfer activity"/>
    <property type="evidence" value="ECO:0007669"/>
    <property type="project" value="TreeGrafter"/>
</dbReference>
<dbReference type="PANTHER" id="PTHR36504">
    <property type="entry name" value="LIPOPOLYSACCHARIDE EXPORT SYSTEM PROTEIN LPTA"/>
    <property type="match status" value="1"/>
</dbReference>
<evidence type="ECO:0000313" key="4">
    <source>
        <dbReference type="EMBL" id="QHI38993.1"/>
    </source>
</evidence>
<reference evidence="4 5" key="1">
    <citation type="journal article" date="2013" name="Int. J. Syst. Evol. Microbiol.">
        <title>Kordia antarctica sp. nov., isolated from Antarctic seawater.</title>
        <authorList>
            <person name="Baek K."/>
            <person name="Choi A."/>
            <person name="Kang I."/>
            <person name="Lee K."/>
            <person name="Cho J.C."/>
        </authorList>
    </citation>
    <scope>NUCLEOTIDE SEQUENCE [LARGE SCALE GENOMIC DNA]</scope>
    <source>
        <strain evidence="4 5">IMCC3317</strain>
    </source>
</reference>
<dbReference type="Pfam" id="PF13100">
    <property type="entry name" value="OstA_2"/>
    <property type="match status" value="1"/>
</dbReference>
<dbReference type="Gene3D" id="2.60.450.10">
    <property type="entry name" value="Lipopolysaccharide (LPS) transport protein A like domain"/>
    <property type="match status" value="3"/>
</dbReference>
<feature type="domain" description="Organic solvent tolerance-like N-terminal" evidence="3">
    <location>
        <begin position="51"/>
        <end position="185"/>
    </location>
</feature>
<dbReference type="InterPro" id="IPR005653">
    <property type="entry name" value="OstA-like_N"/>
</dbReference>
<gene>
    <name evidence="4" type="primary">lptD_2</name>
    <name evidence="4" type="ORF">IMCC3317_43930</name>
</gene>
<dbReference type="Proteomes" id="UP000464657">
    <property type="component" value="Chromosome"/>
</dbReference>
<dbReference type="InterPro" id="IPR052037">
    <property type="entry name" value="LPS_export_LptA"/>
</dbReference>
<protein>
    <submittedName>
        <fullName evidence="4">LPS-assembly protein LptD</fullName>
    </submittedName>
</protein>
<name>A0A7L4ZQH7_9FLAO</name>
<evidence type="ECO:0000259" key="3">
    <source>
        <dbReference type="Pfam" id="PF13100"/>
    </source>
</evidence>
<sequence>MKKLFILFFLTQVAFSQTQNPVNKKTVIKIVYGGNLKVNEDKYPGAKIFSKTKTGQVRFEHEGMDLWCDRAVLFQDTNWVKAYGNVFIQQGDSVEMSSEYIEYDGDTKRAISKRNVRLKNTDMTLSTDTLYFDRNKQEAYFNTGGIVKDSATVLKSIEGRYFMEKNKYQFLKEVNITNPEYTVNSAQLDYYTDSKHAYMYGPSTIKGDEYTIYCERGFYNTVTEKGYFIKKSRIDYDNRIINGDSLYFEKNNEFASATNNIKITDTINKMILKGHYGEVYKAKDSAFITKRAVAISLVETDSMYIHGDRLLVTGPAENRVIRAYKNVKFFKTDMSGKCDSLFADNKSGITKMLNNPILWNGESQMTGDTIFLISNVKTEKLDSLKVINNAFIVNKDTLGEGYNQVKGLNLYGKFEENKLREVDVVKNTEVVYYMYNDENEFIGINKTICSAINLTLNESQIEDITFFTRPDGVIYPDKDLPKNARKLRGFVWRGDERMFSKEDIFDEDDNNLVLPVIRGVNNAMDPLEEKRDSDEKALKPTVKAVPPEKKKEKVYEKKKLVAQPKVKKE</sequence>
<dbReference type="EMBL" id="CP019288">
    <property type="protein sequence ID" value="QHI38993.1"/>
    <property type="molecule type" value="Genomic_DNA"/>
</dbReference>
<dbReference type="GO" id="GO:0015920">
    <property type="term" value="P:lipopolysaccharide transport"/>
    <property type="evidence" value="ECO:0007669"/>
    <property type="project" value="TreeGrafter"/>
</dbReference>
<dbReference type="KEGG" id="kan:IMCC3317_43930"/>
<accession>A0A7L4ZQH7</accession>
<evidence type="ECO:0000256" key="2">
    <source>
        <dbReference type="SAM" id="MobiDB-lite"/>
    </source>
</evidence>
<dbReference type="PANTHER" id="PTHR36504:SF1">
    <property type="entry name" value="LIPOPOLYSACCHARIDE EXPORT SYSTEM PROTEIN LPTA"/>
    <property type="match status" value="1"/>
</dbReference>
<keyword evidence="5" id="KW-1185">Reference proteome</keyword>
<dbReference type="GO" id="GO:0030288">
    <property type="term" value="C:outer membrane-bounded periplasmic space"/>
    <property type="evidence" value="ECO:0007669"/>
    <property type="project" value="TreeGrafter"/>
</dbReference>
<dbReference type="RefSeq" id="WP_160131504.1">
    <property type="nucleotide sequence ID" value="NZ_CP019288.1"/>
</dbReference>
<organism evidence="4 5">
    <name type="scientific">Kordia antarctica</name>
    <dbReference type="NCBI Taxonomy" id="1218801"/>
    <lineage>
        <taxon>Bacteria</taxon>
        <taxon>Pseudomonadati</taxon>
        <taxon>Bacteroidota</taxon>
        <taxon>Flavobacteriia</taxon>
        <taxon>Flavobacteriales</taxon>
        <taxon>Flavobacteriaceae</taxon>
        <taxon>Kordia</taxon>
    </lineage>
</organism>
<dbReference type="GO" id="GO:0009279">
    <property type="term" value="C:cell outer membrane"/>
    <property type="evidence" value="ECO:0007669"/>
    <property type="project" value="TreeGrafter"/>
</dbReference>
<feature type="compositionally biased region" description="Basic and acidic residues" evidence="2">
    <location>
        <begin position="527"/>
        <end position="538"/>
    </location>
</feature>